<gene>
    <name evidence="1" type="ORF">DILT_LOCUS9495</name>
</gene>
<dbReference type="EMBL" id="UYRU01057005">
    <property type="protein sequence ID" value="VDN13664.1"/>
    <property type="molecule type" value="Genomic_DNA"/>
</dbReference>
<keyword evidence="2" id="KW-1185">Reference proteome</keyword>
<protein>
    <submittedName>
        <fullName evidence="1">Uncharacterized protein</fullName>
    </submittedName>
</protein>
<evidence type="ECO:0000313" key="2">
    <source>
        <dbReference type="Proteomes" id="UP000281553"/>
    </source>
</evidence>
<proteinExistence type="predicted"/>
<dbReference type="Proteomes" id="UP000281553">
    <property type="component" value="Unassembled WGS sequence"/>
</dbReference>
<sequence length="292" mass="32459">VDHVPPGTDDPTEPPETLNDPADYARILEEYKPLAWSTLPDNPFYDTADVFFDLQNEVEPGRSQNMKRVNVTCRERFAYQIDYFDAYLKLANLPQQKGCLNDLTKCPEGLSLGAWISLPSNLTAQTIPLSIFEIAGELKVAFYGEFLHVFVYNGSNWATTRLVKPPPRDVTFNLGISVPGGLTEGVTIFINGYQGETMRLGAPATTTTQRSTISPGEWILGSWEEQAAAKGASISDLVGWKRFSLPSEGHRFLGYTCSPPHCRVVTNNCSIAFFHWRPAPRGLTSQLLLVNR</sequence>
<dbReference type="OrthoDB" id="10034530at2759"/>
<evidence type="ECO:0000313" key="1">
    <source>
        <dbReference type="EMBL" id="VDN13664.1"/>
    </source>
</evidence>
<reference evidence="1 2" key="1">
    <citation type="submission" date="2018-11" db="EMBL/GenBank/DDBJ databases">
        <authorList>
            <consortium name="Pathogen Informatics"/>
        </authorList>
    </citation>
    <scope>NUCLEOTIDE SEQUENCE [LARGE SCALE GENOMIC DNA]</scope>
</reference>
<organism evidence="1 2">
    <name type="scientific">Dibothriocephalus latus</name>
    <name type="common">Fish tapeworm</name>
    <name type="synonym">Diphyllobothrium latum</name>
    <dbReference type="NCBI Taxonomy" id="60516"/>
    <lineage>
        <taxon>Eukaryota</taxon>
        <taxon>Metazoa</taxon>
        <taxon>Spiralia</taxon>
        <taxon>Lophotrochozoa</taxon>
        <taxon>Platyhelminthes</taxon>
        <taxon>Cestoda</taxon>
        <taxon>Eucestoda</taxon>
        <taxon>Diphyllobothriidea</taxon>
        <taxon>Diphyllobothriidae</taxon>
        <taxon>Dibothriocephalus</taxon>
    </lineage>
</organism>
<dbReference type="AlphaFoldDB" id="A0A3P7LAE6"/>
<accession>A0A3P7LAE6</accession>
<name>A0A3P7LAE6_DIBLA</name>
<feature type="non-terminal residue" evidence="1">
    <location>
        <position position="1"/>
    </location>
</feature>